<dbReference type="Pfam" id="PF20060">
    <property type="entry name" value="DUF6459"/>
    <property type="match status" value="1"/>
</dbReference>
<accession>A0A6J6EUL4</accession>
<gene>
    <name evidence="1" type="ORF">UFOPK1740_00599</name>
</gene>
<name>A0A6J6EUL4_9ZZZZ</name>
<dbReference type="AlphaFoldDB" id="A0A6J6EUL4"/>
<dbReference type="EMBL" id="CAEZTU010000018">
    <property type="protein sequence ID" value="CAB4576488.1"/>
    <property type="molecule type" value="Genomic_DNA"/>
</dbReference>
<sequence>MKIVKSEKKIVGHILLDLRPTQLKASQWVQTEIDLQMSITPNKPNYGFKTIKGLPEPEAWTKQLATGIAEVLIGERPVFQLMRWVSFDVYREIDRQIQPKLELHAKRARPFVRCLRIENTSEKIIEATAVIQKGFRGRGMGLRLEAENDRWRCTQLLVA</sequence>
<dbReference type="InterPro" id="IPR045596">
    <property type="entry name" value="DUF6459"/>
</dbReference>
<protein>
    <submittedName>
        <fullName evidence="1">Unannotated protein</fullName>
    </submittedName>
</protein>
<proteinExistence type="predicted"/>
<evidence type="ECO:0000313" key="1">
    <source>
        <dbReference type="EMBL" id="CAB4576488.1"/>
    </source>
</evidence>
<reference evidence="1" key="1">
    <citation type="submission" date="2020-05" db="EMBL/GenBank/DDBJ databases">
        <authorList>
            <person name="Chiriac C."/>
            <person name="Salcher M."/>
            <person name="Ghai R."/>
            <person name="Kavagutti S V."/>
        </authorList>
    </citation>
    <scope>NUCLEOTIDE SEQUENCE</scope>
</reference>
<organism evidence="1">
    <name type="scientific">freshwater metagenome</name>
    <dbReference type="NCBI Taxonomy" id="449393"/>
    <lineage>
        <taxon>unclassified sequences</taxon>
        <taxon>metagenomes</taxon>
        <taxon>ecological metagenomes</taxon>
    </lineage>
</organism>